<feature type="active site" evidence="10 11">
    <location>
        <position position="140"/>
    </location>
</feature>
<keyword evidence="9" id="KW-0862">Zinc</keyword>
<keyword evidence="15" id="KW-1185">Reference proteome</keyword>
<dbReference type="PANTHER" id="PTHR10183:SF379">
    <property type="entry name" value="CALPAIN-5"/>
    <property type="match status" value="1"/>
</dbReference>
<dbReference type="Pfam" id="PF00648">
    <property type="entry name" value="Peptidase_C2"/>
    <property type="match status" value="1"/>
</dbReference>
<dbReference type="PROSITE" id="PS50203">
    <property type="entry name" value="CALPAIN_CAT"/>
    <property type="match status" value="1"/>
</dbReference>
<feature type="active site" evidence="10 11">
    <location>
        <position position="354"/>
    </location>
</feature>
<evidence type="ECO:0000256" key="8">
    <source>
        <dbReference type="ARBA" id="ARBA00022807"/>
    </source>
</evidence>
<dbReference type="FunFam" id="3.90.70.10:FF:000010">
    <property type="entry name" value="Calpain 15"/>
    <property type="match status" value="1"/>
</dbReference>
<dbReference type="CDD" id="cd00044">
    <property type="entry name" value="CysPc"/>
    <property type="match status" value="1"/>
</dbReference>
<dbReference type="GO" id="GO:0005737">
    <property type="term" value="C:cytoplasm"/>
    <property type="evidence" value="ECO:0007669"/>
    <property type="project" value="TreeGrafter"/>
</dbReference>
<gene>
    <name evidence="14" type="ORF">TrCOL_g10225</name>
</gene>
<keyword evidence="7 11" id="KW-0378">Hydrolase</keyword>
<evidence type="ECO:0000256" key="1">
    <source>
        <dbReference type="ARBA" id="ARBA00007623"/>
    </source>
</evidence>
<dbReference type="Proteomes" id="UP001165065">
    <property type="component" value="Unassembled WGS sequence"/>
</dbReference>
<evidence type="ECO:0000256" key="12">
    <source>
        <dbReference type="SAM" id="Phobius"/>
    </source>
</evidence>
<evidence type="ECO:0000256" key="6">
    <source>
        <dbReference type="ARBA" id="ARBA00022771"/>
    </source>
</evidence>
<dbReference type="AlphaFoldDB" id="A0A9W7G9L5"/>
<dbReference type="PANTHER" id="PTHR10183">
    <property type="entry name" value="CALPAIN"/>
    <property type="match status" value="1"/>
</dbReference>
<evidence type="ECO:0000313" key="15">
    <source>
        <dbReference type="Proteomes" id="UP001165065"/>
    </source>
</evidence>
<keyword evidence="3 11" id="KW-0645">Protease</keyword>
<dbReference type="GO" id="GO:0006508">
    <property type="term" value="P:proteolysis"/>
    <property type="evidence" value="ECO:0007669"/>
    <property type="project" value="UniProtKB-KW"/>
</dbReference>
<dbReference type="GO" id="GO:0004198">
    <property type="term" value="F:calcium-dependent cysteine-type endopeptidase activity"/>
    <property type="evidence" value="ECO:0007669"/>
    <property type="project" value="InterPro"/>
</dbReference>
<evidence type="ECO:0000259" key="13">
    <source>
        <dbReference type="PROSITE" id="PS50203"/>
    </source>
</evidence>
<organism evidence="14 15">
    <name type="scientific">Triparma columacea</name>
    <dbReference type="NCBI Taxonomy" id="722753"/>
    <lineage>
        <taxon>Eukaryota</taxon>
        <taxon>Sar</taxon>
        <taxon>Stramenopiles</taxon>
        <taxon>Ochrophyta</taxon>
        <taxon>Bolidophyceae</taxon>
        <taxon>Parmales</taxon>
        <taxon>Triparmaceae</taxon>
        <taxon>Triparma</taxon>
    </lineage>
</organism>
<keyword evidence="5" id="KW-0677">Repeat</keyword>
<dbReference type="EMBL" id="BRYA01000092">
    <property type="protein sequence ID" value="GMI38823.1"/>
    <property type="molecule type" value="Genomic_DNA"/>
</dbReference>
<name>A0A9W7G9L5_9STRA</name>
<dbReference type="OrthoDB" id="152370at2759"/>
<dbReference type="Gene3D" id="3.90.70.10">
    <property type="entry name" value="Cysteine proteinases"/>
    <property type="match status" value="1"/>
</dbReference>
<dbReference type="InterPro" id="IPR038765">
    <property type="entry name" value="Papain-like_cys_pep_sf"/>
</dbReference>
<evidence type="ECO:0000256" key="9">
    <source>
        <dbReference type="ARBA" id="ARBA00022833"/>
    </source>
</evidence>
<dbReference type="SUPFAM" id="SSF54001">
    <property type="entry name" value="Cysteine proteinases"/>
    <property type="match status" value="1"/>
</dbReference>
<dbReference type="InterPro" id="IPR022684">
    <property type="entry name" value="Calpain_cysteine_protease"/>
</dbReference>
<evidence type="ECO:0000256" key="7">
    <source>
        <dbReference type="ARBA" id="ARBA00022801"/>
    </source>
</evidence>
<comment type="similarity">
    <text evidence="1">Belongs to the peptidase C2 family.</text>
</comment>
<keyword evidence="12" id="KW-0472">Membrane</keyword>
<evidence type="ECO:0000313" key="14">
    <source>
        <dbReference type="EMBL" id="GMI38823.1"/>
    </source>
</evidence>
<comment type="caution">
    <text evidence="14">The sequence shown here is derived from an EMBL/GenBank/DDBJ whole genome shotgun (WGS) entry which is preliminary data.</text>
</comment>
<keyword evidence="6" id="KW-0863">Zinc-finger</keyword>
<evidence type="ECO:0000256" key="2">
    <source>
        <dbReference type="ARBA" id="ARBA00022553"/>
    </source>
</evidence>
<evidence type="ECO:0000256" key="4">
    <source>
        <dbReference type="ARBA" id="ARBA00022723"/>
    </source>
</evidence>
<keyword evidence="12" id="KW-0812">Transmembrane</keyword>
<evidence type="ECO:0000256" key="11">
    <source>
        <dbReference type="PROSITE-ProRule" id="PRU00239"/>
    </source>
</evidence>
<dbReference type="SMART" id="SM00230">
    <property type="entry name" value="CysPc"/>
    <property type="match status" value="1"/>
</dbReference>
<sequence>MAENTSNTKSIVTKADCVDFLRDFFYASFIFIRVILIPVEFLWAPFTKFVLVCFNIYIMRLISAIFRLIDGKVCRCIDLRYIDSDFPATASSVNSQHPEGKFYAWMRAFDLSIAKGNDATYLFADGITAGDLCQGGLGDCWLISAIAALAEYPGLIQRIFITKETSPFGRYTLRLFDITEDGGKGKFVNVTVDDRLPCKCDGGFPRLMYLSMDEAGEIWPLLIEKALAKWSGSYSNLDGGHCAWALATLTGYEVDTYINFGKDDNFTKCNLQPSKEEPRNPHKISFRTSSVKVPAKDMFEILVESDGADYVMTCGTGRGKDTVEDSENGIVQGHAYTLIGAYEVGEHRLVRLRNPWGSFEWKGPWSDEHENWDKYPEVKKKLNPTFADDGIFYMSYSDFLNNYRKVDICKRAVNAYTDLYLDVDESAGCIGPTKSCFSACGSFLARDGCRLGCGREVHEGDDLRKRWWARSVTYLVKDFKGRRVKRKAERGGSTNMTGGVNNSV</sequence>
<dbReference type="InterPro" id="IPR001300">
    <property type="entry name" value="Peptidase_C2_calpain_cat"/>
</dbReference>
<evidence type="ECO:0000256" key="5">
    <source>
        <dbReference type="ARBA" id="ARBA00022737"/>
    </source>
</evidence>
<keyword evidence="8 11" id="KW-0788">Thiol protease</keyword>
<protein>
    <recommendedName>
        <fullName evidence="13">Calpain catalytic domain-containing protein</fullName>
    </recommendedName>
</protein>
<dbReference type="GO" id="GO:0008270">
    <property type="term" value="F:zinc ion binding"/>
    <property type="evidence" value="ECO:0007669"/>
    <property type="project" value="UniProtKB-KW"/>
</dbReference>
<feature type="domain" description="Calpain catalytic" evidence="13">
    <location>
        <begin position="80"/>
        <end position="412"/>
    </location>
</feature>
<keyword evidence="4" id="KW-0479">Metal-binding</keyword>
<feature type="active site" evidence="10 11">
    <location>
        <position position="334"/>
    </location>
</feature>
<accession>A0A9W7G9L5</accession>
<keyword evidence="12" id="KW-1133">Transmembrane helix</keyword>
<evidence type="ECO:0000256" key="10">
    <source>
        <dbReference type="PIRSR" id="PIRSR622684-1"/>
    </source>
</evidence>
<reference evidence="15" key="1">
    <citation type="journal article" date="2023" name="Commun. Biol.">
        <title>Genome analysis of Parmales, the sister group of diatoms, reveals the evolutionary specialization of diatoms from phago-mixotrophs to photoautotrophs.</title>
        <authorList>
            <person name="Ban H."/>
            <person name="Sato S."/>
            <person name="Yoshikawa S."/>
            <person name="Yamada K."/>
            <person name="Nakamura Y."/>
            <person name="Ichinomiya M."/>
            <person name="Sato N."/>
            <person name="Blanc-Mathieu R."/>
            <person name="Endo H."/>
            <person name="Kuwata A."/>
            <person name="Ogata H."/>
        </authorList>
    </citation>
    <scope>NUCLEOTIDE SEQUENCE [LARGE SCALE GENOMIC DNA]</scope>
</reference>
<proteinExistence type="inferred from homology"/>
<dbReference type="InterPro" id="IPR000169">
    <property type="entry name" value="Pept_cys_AS"/>
</dbReference>
<evidence type="ECO:0000256" key="3">
    <source>
        <dbReference type="ARBA" id="ARBA00022670"/>
    </source>
</evidence>
<dbReference type="PRINTS" id="PR00704">
    <property type="entry name" value="CALPAIN"/>
</dbReference>
<keyword evidence="2" id="KW-0597">Phosphoprotein</keyword>
<feature type="transmembrane region" description="Helical" evidence="12">
    <location>
        <begin position="24"/>
        <end position="42"/>
    </location>
</feature>
<dbReference type="PROSITE" id="PS00139">
    <property type="entry name" value="THIOL_PROTEASE_CYS"/>
    <property type="match status" value="1"/>
</dbReference>